<dbReference type="FunFam" id="2.10.25.10:FF:000038">
    <property type="entry name" value="Fibrillin 2"/>
    <property type="match status" value="1"/>
</dbReference>
<dbReference type="PROSITE" id="PS00010">
    <property type="entry name" value="ASX_HYDROXYL"/>
    <property type="match status" value="1"/>
</dbReference>
<keyword evidence="2" id="KW-0723">Serine/threonine-protein kinase</keyword>
<comment type="catalytic activity">
    <reaction evidence="17">
        <text>L-threonyl-[protein] + ATP = O-phospho-L-threonyl-[protein] + ADP + H(+)</text>
        <dbReference type="Rhea" id="RHEA:46608"/>
        <dbReference type="Rhea" id="RHEA-COMP:11060"/>
        <dbReference type="Rhea" id="RHEA-COMP:11605"/>
        <dbReference type="ChEBI" id="CHEBI:15378"/>
        <dbReference type="ChEBI" id="CHEBI:30013"/>
        <dbReference type="ChEBI" id="CHEBI:30616"/>
        <dbReference type="ChEBI" id="CHEBI:61977"/>
        <dbReference type="ChEBI" id="CHEBI:456216"/>
    </reaction>
</comment>
<dbReference type="AlphaFoldDB" id="A0AAD4IVF1"/>
<protein>
    <submittedName>
        <fullName evidence="23">Uncharacterized protein</fullName>
    </submittedName>
</protein>
<gene>
    <name evidence="23" type="ORF">C2S53_000647</name>
</gene>
<accession>A0AAD4IVF1</accession>
<dbReference type="GO" id="GO:0030247">
    <property type="term" value="F:polysaccharide binding"/>
    <property type="evidence" value="ECO:0007669"/>
    <property type="project" value="InterPro"/>
</dbReference>
<feature type="chain" id="PRO_5042153938" evidence="20">
    <location>
        <begin position="23"/>
        <end position="705"/>
    </location>
</feature>
<organism evidence="23 24">
    <name type="scientific">Perilla frutescens var. hirtella</name>
    <name type="common">Perilla citriodora</name>
    <name type="synonym">Perilla setoyensis</name>
    <dbReference type="NCBI Taxonomy" id="608512"/>
    <lineage>
        <taxon>Eukaryota</taxon>
        <taxon>Viridiplantae</taxon>
        <taxon>Streptophyta</taxon>
        <taxon>Embryophyta</taxon>
        <taxon>Tracheophyta</taxon>
        <taxon>Spermatophyta</taxon>
        <taxon>Magnoliopsida</taxon>
        <taxon>eudicotyledons</taxon>
        <taxon>Gunneridae</taxon>
        <taxon>Pentapetalae</taxon>
        <taxon>asterids</taxon>
        <taxon>lamiids</taxon>
        <taxon>Lamiales</taxon>
        <taxon>Lamiaceae</taxon>
        <taxon>Nepetoideae</taxon>
        <taxon>Elsholtzieae</taxon>
        <taxon>Perilla</taxon>
    </lineage>
</organism>
<dbReference type="SMART" id="SM00179">
    <property type="entry name" value="EGF_CA"/>
    <property type="match status" value="2"/>
</dbReference>
<dbReference type="InterPro" id="IPR018097">
    <property type="entry name" value="EGF_Ca-bd_CS"/>
</dbReference>
<evidence type="ECO:0000256" key="14">
    <source>
        <dbReference type="ARBA" id="ARBA00023157"/>
    </source>
</evidence>
<evidence type="ECO:0000256" key="5">
    <source>
        <dbReference type="ARBA" id="ARBA00022679"/>
    </source>
</evidence>
<dbReference type="SMART" id="SM00181">
    <property type="entry name" value="EGF"/>
    <property type="match status" value="2"/>
</dbReference>
<dbReference type="GO" id="GO:0004674">
    <property type="term" value="F:protein serine/threonine kinase activity"/>
    <property type="evidence" value="ECO:0007669"/>
    <property type="project" value="UniProtKB-KW"/>
</dbReference>
<keyword evidence="13" id="KW-0472">Membrane</keyword>
<evidence type="ECO:0000256" key="8">
    <source>
        <dbReference type="ARBA" id="ARBA00022737"/>
    </source>
</evidence>
<dbReference type="PROSITE" id="PS01187">
    <property type="entry name" value="EGF_CA"/>
    <property type="match status" value="1"/>
</dbReference>
<name>A0AAD4IVF1_PERFH</name>
<evidence type="ECO:0000313" key="24">
    <source>
        <dbReference type="Proteomes" id="UP001190926"/>
    </source>
</evidence>
<dbReference type="EMBL" id="SDAM02001616">
    <property type="protein sequence ID" value="KAH6822097.1"/>
    <property type="molecule type" value="Genomic_DNA"/>
</dbReference>
<dbReference type="GO" id="GO:0007166">
    <property type="term" value="P:cell surface receptor signaling pathway"/>
    <property type="evidence" value="ECO:0007669"/>
    <property type="project" value="InterPro"/>
</dbReference>
<dbReference type="GO" id="GO:0005886">
    <property type="term" value="C:plasma membrane"/>
    <property type="evidence" value="ECO:0007669"/>
    <property type="project" value="TreeGrafter"/>
</dbReference>
<keyword evidence="14" id="KW-1015">Disulfide bond</keyword>
<keyword evidence="4" id="KW-0597">Phosphoprotein</keyword>
<dbReference type="PROSITE" id="PS50011">
    <property type="entry name" value="PROTEIN_KINASE_DOM"/>
    <property type="match status" value="1"/>
</dbReference>
<keyword evidence="12" id="KW-1133">Transmembrane helix</keyword>
<dbReference type="CDD" id="cd14066">
    <property type="entry name" value="STKc_IRAK"/>
    <property type="match status" value="1"/>
</dbReference>
<evidence type="ECO:0000256" key="17">
    <source>
        <dbReference type="ARBA" id="ARBA00047951"/>
    </source>
</evidence>
<dbReference type="InterPro" id="IPR001881">
    <property type="entry name" value="EGF-like_Ca-bd_dom"/>
</dbReference>
<keyword evidence="8" id="KW-0677">Repeat</keyword>
<keyword evidence="9" id="KW-0547">Nucleotide-binding</keyword>
<evidence type="ECO:0000256" key="3">
    <source>
        <dbReference type="ARBA" id="ARBA00022536"/>
    </source>
</evidence>
<dbReference type="InterPro" id="IPR049883">
    <property type="entry name" value="NOTCH1_EGF-like"/>
</dbReference>
<keyword evidence="3 19" id="KW-0245">EGF-like domain</keyword>
<dbReference type="InterPro" id="IPR008271">
    <property type="entry name" value="Ser/Thr_kinase_AS"/>
</dbReference>
<evidence type="ECO:0000256" key="9">
    <source>
        <dbReference type="ARBA" id="ARBA00022741"/>
    </source>
</evidence>
<evidence type="ECO:0000256" key="16">
    <source>
        <dbReference type="ARBA" id="ARBA00047558"/>
    </source>
</evidence>
<comment type="catalytic activity">
    <reaction evidence="16">
        <text>L-seryl-[protein] + ATP = O-phospho-L-seryl-[protein] + ADP + H(+)</text>
        <dbReference type="Rhea" id="RHEA:17989"/>
        <dbReference type="Rhea" id="RHEA-COMP:9863"/>
        <dbReference type="Rhea" id="RHEA-COMP:11604"/>
        <dbReference type="ChEBI" id="CHEBI:15378"/>
        <dbReference type="ChEBI" id="CHEBI:29999"/>
        <dbReference type="ChEBI" id="CHEBI:30616"/>
        <dbReference type="ChEBI" id="CHEBI:83421"/>
        <dbReference type="ChEBI" id="CHEBI:456216"/>
    </reaction>
</comment>
<evidence type="ECO:0000256" key="6">
    <source>
        <dbReference type="ARBA" id="ARBA00022692"/>
    </source>
</evidence>
<dbReference type="PROSITE" id="PS01186">
    <property type="entry name" value="EGF_2"/>
    <property type="match status" value="1"/>
</dbReference>
<dbReference type="Proteomes" id="UP001190926">
    <property type="component" value="Unassembled WGS sequence"/>
</dbReference>
<keyword evidence="6" id="KW-0812">Transmembrane</keyword>
<evidence type="ECO:0000256" key="10">
    <source>
        <dbReference type="ARBA" id="ARBA00022777"/>
    </source>
</evidence>
<dbReference type="PROSITE" id="PS50026">
    <property type="entry name" value="EGF_3"/>
    <property type="match status" value="1"/>
</dbReference>
<dbReference type="Gene3D" id="3.30.200.20">
    <property type="entry name" value="Phosphorylase Kinase, domain 1"/>
    <property type="match status" value="1"/>
</dbReference>
<evidence type="ECO:0000256" key="2">
    <source>
        <dbReference type="ARBA" id="ARBA00022527"/>
    </source>
</evidence>
<keyword evidence="5" id="KW-0808">Transferase</keyword>
<dbReference type="Gene3D" id="2.10.25.10">
    <property type="entry name" value="Laminin"/>
    <property type="match status" value="2"/>
</dbReference>
<feature type="signal peptide" evidence="20">
    <location>
        <begin position="1"/>
        <end position="22"/>
    </location>
</feature>
<evidence type="ECO:0000259" key="21">
    <source>
        <dbReference type="PROSITE" id="PS50011"/>
    </source>
</evidence>
<dbReference type="InterPro" id="IPR000742">
    <property type="entry name" value="EGF"/>
</dbReference>
<comment type="function">
    <text evidence="18">Serine/threonine-protein kinase that may function as a signaling receptor of extracellular matrix component. Binding to pectin may have significance in the control of cell expansion, morphogenesis and development.</text>
</comment>
<keyword evidence="15" id="KW-0325">Glycoprotein</keyword>
<proteinExistence type="predicted"/>
<dbReference type="Pfam" id="PF00069">
    <property type="entry name" value="Pkinase"/>
    <property type="match status" value="1"/>
</dbReference>
<feature type="domain" description="Protein kinase" evidence="21">
    <location>
        <begin position="383"/>
        <end position="657"/>
    </location>
</feature>
<dbReference type="InterPro" id="IPR011009">
    <property type="entry name" value="Kinase-like_dom_sf"/>
</dbReference>
<evidence type="ECO:0000256" key="20">
    <source>
        <dbReference type="SAM" id="SignalP"/>
    </source>
</evidence>
<dbReference type="Pfam" id="PF13947">
    <property type="entry name" value="GUB_WAK_bind"/>
    <property type="match status" value="1"/>
</dbReference>
<keyword evidence="10" id="KW-0418">Kinase</keyword>
<keyword evidence="24" id="KW-1185">Reference proteome</keyword>
<dbReference type="Gene3D" id="1.10.510.10">
    <property type="entry name" value="Transferase(Phosphotransferase) domain 1"/>
    <property type="match status" value="1"/>
</dbReference>
<reference evidence="23 24" key="1">
    <citation type="journal article" date="2021" name="Nat. Commun.">
        <title>Incipient diploidization of the medicinal plant Perilla within 10,000 years.</title>
        <authorList>
            <person name="Zhang Y."/>
            <person name="Shen Q."/>
            <person name="Leng L."/>
            <person name="Zhang D."/>
            <person name="Chen S."/>
            <person name="Shi Y."/>
            <person name="Ning Z."/>
            <person name="Chen S."/>
        </authorList>
    </citation>
    <scope>NUCLEOTIDE SEQUENCE [LARGE SCALE GENOMIC DNA]</scope>
    <source>
        <strain evidence="24">cv. PC099</strain>
    </source>
</reference>
<evidence type="ECO:0000313" key="23">
    <source>
        <dbReference type="EMBL" id="KAH6822097.1"/>
    </source>
</evidence>
<dbReference type="InterPro" id="IPR000719">
    <property type="entry name" value="Prot_kinase_dom"/>
</dbReference>
<dbReference type="SUPFAM" id="SSF56112">
    <property type="entry name" value="Protein kinase-like (PK-like)"/>
    <property type="match status" value="1"/>
</dbReference>
<dbReference type="InterPro" id="IPR045274">
    <property type="entry name" value="WAK-like"/>
</dbReference>
<dbReference type="InterPro" id="IPR025287">
    <property type="entry name" value="WAK_GUB"/>
</dbReference>
<evidence type="ECO:0000256" key="13">
    <source>
        <dbReference type="ARBA" id="ARBA00023136"/>
    </source>
</evidence>
<evidence type="ECO:0000256" key="1">
    <source>
        <dbReference type="ARBA" id="ARBA00004479"/>
    </source>
</evidence>
<dbReference type="InterPro" id="IPR000152">
    <property type="entry name" value="EGF-type_Asp/Asn_hydroxyl_site"/>
</dbReference>
<evidence type="ECO:0000256" key="18">
    <source>
        <dbReference type="ARBA" id="ARBA00058961"/>
    </source>
</evidence>
<evidence type="ECO:0000256" key="15">
    <source>
        <dbReference type="ARBA" id="ARBA00023180"/>
    </source>
</evidence>
<dbReference type="SUPFAM" id="SSF57196">
    <property type="entry name" value="EGF/Laminin"/>
    <property type="match status" value="1"/>
</dbReference>
<dbReference type="FunFam" id="1.10.510.10:FF:000084">
    <property type="entry name" value="Wall-associated receptor kinase 2"/>
    <property type="match status" value="1"/>
</dbReference>
<dbReference type="PANTHER" id="PTHR27005:SF515">
    <property type="entry name" value="WALL-ASSOCIATED RECEPTOR KINASE-LIKE 10-RELATED"/>
    <property type="match status" value="1"/>
</dbReference>
<evidence type="ECO:0000256" key="4">
    <source>
        <dbReference type="ARBA" id="ARBA00022553"/>
    </source>
</evidence>
<dbReference type="CDD" id="cd00054">
    <property type="entry name" value="EGF_CA"/>
    <property type="match status" value="1"/>
</dbReference>
<dbReference type="PROSITE" id="PS00108">
    <property type="entry name" value="PROTEIN_KINASE_ST"/>
    <property type="match status" value="1"/>
</dbReference>
<dbReference type="SMART" id="SM00220">
    <property type="entry name" value="S_TKc"/>
    <property type="match status" value="1"/>
</dbReference>
<dbReference type="GO" id="GO:0005524">
    <property type="term" value="F:ATP binding"/>
    <property type="evidence" value="ECO:0007669"/>
    <property type="project" value="UniProtKB-KW"/>
</dbReference>
<evidence type="ECO:0000259" key="22">
    <source>
        <dbReference type="PROSITE" id="PS50026"/>
    </source>
</evidence>
<comment type="subcellular location">
    <subcellularLocation>
        <location evidence="1">Membrane</location>
        <topology evidence="1">Single-pass type I membrane protein</topology>
    </subcellularLocation>
</comment>
<evidence type="ECO:0000256" key="12">
    <source>
        <dbReference type="ARBA" id="ARBA00022989"/>
    </source>
</evidence>
<keyword evidence="11" id="KW-0067">ATP-binding</keyword>
<evidence type="ECO:0000256" key="11">
    <source>
        <dbReference type="ARBA" id="ARBA00022840"/>
    </source>
</evidence>
<comment type="caution">
    <text evidence="19">Lacks conserved residue(s) required for the propagation of feature annotation.</text>
</comment>
<sequence>MMILQFSLLHFTILLLAPPSSSGSIAKPGCPDRCGSVPIPYPFGVGSGCFMEQSFSVTCNASADPPKASLSITGSEIIEINPTNIRVNLPNLALSSYGQGARTLTVIFDLSRTRYTFSDDNWLTAIGCDDMAAVTGRANRSFSGGCVSYCQDRNDSGGVASCPDDNNGYGLGTGCCRTPIPKGTSNLYVNLTDVRNNWRDSKLFSTSYAFIGEKVITNQSRFSYRLNDLNNATTFLTDNWASKNTPPMLLDWRIGAENCNEATKNLTTYACRGNSDCVDFDTNIGGYLCNCSKGYEGNPYLDCQDVNECADSSSNPCDSNAVCTNTLGSFTCSCRKGYYGDGMKDGKGCIRRPTSTVSNVLIGTLERTKLFLAKELEKATDNFNTSRILGQGGQGTVYKGMLSDGQIVAIKKLKLVDDDQLEQLINEVVILSQINHRNVVKLLGCCLATEVPMLVYEFVPNGTLFSLIHDTTIGIPLSWNMRLKIAGDIAGALAYLHSASSIPIYHRDIKSSNILLDDKFVVKVSDFGTSKIVAVDQTHLTTLVKGTFGYLDPEYFQSSQFTEKSDVYSFGVVLAELLTGRRPISLEKTEGERNLASVFLASMEANSLDMILDARLSDEDGKEEVSVVARLAERCLNPKGKMRPTMKEVATELESIIITQTQHRVEQTKGVYETMPTMISDIEYAWTSGKSEISSSLYTFIPEIV</sequence>
<feature type="domain" description="EGF-like" evidence="22">
    <location>
        <begin position="305"/>
        <end position="344"/>
    </location>
</feature>
<dbReference type="GO" id="GO:0005509">
    <property type="term" value="F:calcium ion binding"/>
    <property type="evidence" value="ECO:0007669"/>
    <property type="project" value="InterPro"/>
</dbReference>
<dbReference type="FunFam" id="3.30.200.20:FF:000043">
    <property type="entry name" value="Wall-associated receptor kinase 2"/>
    <property type="match status" value="1"/>
</dbReference>
<evidence type="ECO:0000256" key="19">
    <source>
        <dbReference type="PROSITE-ProRule" id="PRU00076"/>
    </source>
</evidence>
<dbReference type="PANTHER" id="PTHR27005">
    <property type="entry name" value="WALL-ASSOCIATED RECEPTOR KINASE-LIKE 21"/>
    <property type="match status" value="1"/>
</dbReference>
<dbReference type="Pfam" id="PF07645">
    <property type="entry name" value="EGF_CA"/>
    <property type="match status" value="1"/>
</dbReference>
<evidence type="ECO:0000256" key="7">
    <source>
        <dbReference type="ARBA" id="ARBA00022729"/>
    </source>
</evidence>
<keyword evidence="7 20" id="KW-0732">Signal</keyword>
<comment type="caution">
    <text evidence="23">The sequence shown here is derived from an EMBL/GenBank/DDBJ whole genome shotgun (WGS) entry which is preliminary data.</text>
</comment>